<comment type="similarity">
    <text evidence="1">Belongs to the RutC family.</text>
</comment>
<protein>
    <submittedName>
        <fullName evidence="3">Deaminase</fullName>
    </submittedName>
</protein>
<sequence length="128" mass="14269">MRKEIIFTEKAPKPIGPYSQAVRVGDFLFLSGMVAINPATGKVEETDVSSQTRRIMENARAVLEAAGLSFEHVVKATVYLANPDDFAAMNEVYSQYFPQNPPARTTVAAHFPRKEFLVEIDFIAYVGR</sequence>
<name>A0A7C4I755_CALS0</name>
<dbReference type="InterPro" id="IPR035959">
    <property type="entry name" value="RutC-like_sf"/>
</dbReference>
<reference evidence="3" key="1">
    <citation type="journal article" date="2020" name="mSystems">
        <title>Genome- and Community-Level Interaction Insights into Carbon Utilization and Element Cycling Functions of Hydrothermarchaeota in Hydrothermal Sediment.</title>
        <authorList>
            <person name="Zhou Z."/>
            <person name="Liu Y."/>
            <person name="Xu W."/>
            <person name="Pan J."/>
            <person name="Luo Z.H."/>
            <person name="Li M."/>
        </authorList>
    </citation>
    <scope>NUCLEOTIDE SEQUENCE [LARGE SCALE GENOMIC DNA]</scope>
    <source>
        <strain evidence="3">SpSt-613</strain>
        <strain evidence="2">SpSt-669</strain>
    </source>
</reference>
<dbReference type="PANTHER" id="PTHR11803">
    <property type="entry name" value="2-IMINOBUTANOATE/2-IMINOPROPANOATE DEAMINASE RIDA"/>
    <property type="match status" value="1"/>
</dbReference>
<organism evidence="3">
    <name type="scientific">Caldiarchaeum subterraneum</name>
    <dbReference type="NCBI Taxonomy" id="311458"/>
    <lineage>
        <taxon>Archaea</taxon>
        <taxon>Nitrososphaerota</taxon>
        <taxon>Candidatus Caldarchaeales</taxon>
        <taxon>Candidatus Caldarchaeaceae</taxon>
        <taxon>Candidatus Caldarchaeum</taxon>
    </lineage>
</organism>
<dbReference type="EMBL" id="DTAD01000015">
    <property type="protein sequence ID" value="HGN89752.1"/>
    <property type="molecule type" value="Genomic_DNA"/>
</dbReference>
<evidence type="ECO:0000256" key="1">
    <source>
        <dbReference type="ARBA" id="ARBA00010552"/>
    </source>
</evidence>
<dbReference type="FunFam" id="3.30.1330.40:FF:000001">
    <property type="entry name" value="L-PSP family endoribonuclease"/>
    <property type="match status" value="1"/>
</dbReference>
<dbReference type="GO" id="GO:0019239">
    <property type="term" value="F:deaminase activity"/>
    <property type="evidence" value="ECO:0007669"/>
    <property type="project" value="TreeGrafter"/>
</dbReference>
<dbReference type="CDD" id="cd00448">
    <property type="entry name" value="YjgF_YER057c_UK114_family"/>
    <property type="match status" value="1"/>
</dbReference>
<dbReference type="AlphaFoldDB" id="A0A7C4I755"/>
<dbReference type="SUPFAM" id="SSF55298">
    <property type="entry name" value="YjgF-like"/>
    <property type="match status" value="1"/>
</dbReference>
<accession>A0A7C4I755</accession>
<evidence type="ECO:0000313" key="3">
    <source>
        <dbReference type="EMBL" id="HGN89752.1"/>
    </source>
</evidence>
<comment type="caution">
    <text evidence="3">The sequence shown here is derived from an EMBL/GenBank/DDBJ whole genome shotgun (WGS) entry which is preliminary data.</text>
</comment>
<dbReference type="NCBIfam" id="TIGR00004">
    <property type="entry name" value="Rid family detoxifying hydrolase"/>
    <property type="match status" value="1"/>
</dbReference>
<dbReference type="EMBL" id="DTCM01000061">
    <property type="protein sequence ID" value="HGL40941.1"/>
    <property type="molecule type" value="Genomic_DNA"/>
</dbReference>
<dbReference type="GO" id="GO:0005829">
    <property type="term" value="C:cytosol"/>
    <property type="evidence" value="ECO:0007669"/>
    <property type="project" value="TreeGrafter"/>
</dbReference>
<dbReference type="InterPro" id="IPR006175">
    <property type="entry name" value="YjgF/YER057c/UK114"/>
</dbReference>
<dbReference type="Gene3D" id="3.30.1330.40">
    <property type="entry name" value="RutC-like"/>
    <property type="match status" value="1"/>
</dbReference>
<proteinExistence type="inferred from homology"/>
<dbReference type="Pfam" id="PF01042">
    <property type="entry name" value="Ribonuc_L-PSP"/>
    <property type="match status" value="1"/>
</dbReference>
<dbReference type="InterPro" id="IPR006056">
    <property type="entry name" value="RidA"/>
</dbReference>
<evidence type="ECO:0000313" key="2">
    <source>
        <dbReference type="EMBL" id="HGL40941.1"/>
    </source>
</evidence>
<dbReference type="PANTHER" id="PTHR11803:SF39">
    <property type="entry name" value="2-IMINOBUTANOATE_2-IMINOPROPANOATE DEAMINASE"/>
    <property type="match status" value="1"/>
</dbReference>
<gene>
    <name evidence="3" type="ORF">ENT82_01275</name>
    <name evidence="2" type="ORF">ENU43_04675</name>
</gene>